<dbReference type="OrthoDB" id="270392at2759"/>
<accession>A0A1X7URS5</accession>
<keyword evidence="5" id="KW-0548">Nucleotidyltransferase</keyword>
<evidence type="ECO:0000256" key="4">
    <source>
        <dbReference type="ARBA" id="ARBA00022679"/>
    </source>
</evidence>
<dbReference type="EC" id="2.7.7.6" evidence="2"/>
<evidence type="ECO:0000313" key="8">
    <source>
        <dbReference type="EnsemblMetazoa" id="Aqu2.1.30219_001"/>
    </source>
</evidence>
<dbReference type="STRING" id="400682.A0A1X7URS5"/>
<organism evidence="8">
    <name type="scientific">Amphimedon queenslandica</name>
    <name type="common">Sponge</name>
    <dbReference type="NCBI Taxonomy" id="400682"/>
    <lineage>
        <taxon>Eukaryota</taxon>
        <taxon>Metazoa</taxon>
        <taxon>Porifera</taxon>
        <taxon>Demospongiae</taxon>
        <taxon>Heteroscleromorpha</taxon>
        <taxon>Haplosclerida</taxon>
        <taxon>Niphatidae</taxon>
        <taxon>Amphimedon</taxon>
    </lineage>
</organism>
<evidence type="ECO:0000256" key="1">
    <source>
        <dbReference type="ARBA" id="ARBA00006460"/>
    </source>
</evidence>
<name>A0A1X7URS5_AMPQE</name>
<sequence length="162" mass="17706">MAFLALQCIMLYNALKPRGARPSGGLRKEGGGGGGKGQYNKILKVRKSYKSHIELHTLLTPEKFRTLSQFKGLRAVAEPGEPVGLLAAQSIGKPSTQMTLNAFHFAGRGEMNVTLGIPRLRRGVYQLLLITILFIARCIPDSQFAIKKTSQSKPGLRLTMTP</sequence>
<dbReference type="GO" id="GO:0003899">
    <property type="term" value="F:DNA-directed RNA polymerase activity"/>
    <property type="evidence" value="ECO:0007669"/>
    <property type="project" value="UniProtKB-EC"/>
</dbReference>
<dbReference type="EnsemblMetazoa" id="Aqu2.1.30219_001">
    <property type="protein sequence ID" value="Aqu2.1.30219_001"/>
    <property type="gene ID" value="Aqu2.1.30219"/>
</dbReference>
<reference evidence="8" key="1">
    <citation type="submission" date="2017-05" db="UniProtKB">
        <authorList>
            <consortium name="EnsemblMetazoa"/>
        </authorList>
    </citation>
    <scope>IDENTIFICATION</scope>
</reference>
<protein>
    <recommendedName>
        <fullName evidence="2">DNA-directed RNA polymerase</fullName>
        <ecNumber evidence="2">2.7.7.6</ecNumber>
    </recommendedName>
</protein>
<dbReference type="eggNOG" id="KOG0262">
    <property type="taxonomic scope" value="Eukaryota"/>
</dbReference>
<dbReference type="AlphaFoldDB" id="A0A1X7URS5"/>
<comment type="similarity">
    <text evidence="1">Belongs to the RNA polymerase beta' chain family.</text>
</comment>
<dbReference type="SUPFAM" id="SSF64484">
    <property type="entry name" value="beta and beta-prime subunits of DNA dependent RNA-polymerase"/>
    <property type="match status" value="1"/>
</dbReference>
<proteinExistence type="inferred from homology"/>
<dbReference type="GO" id="GO:0003677">
    <property type="term" value="F:DNA binding"/>
    <property type="evidence" value="ECO:0007669"/>
    <property type="project" value="InterPro"/>
</dbReference>
<dbReference type="InterPro" id="IPR007081">
    <property type="entry name" value="RNA_pol_Rpb1_5"/>
</dbReference>
<dbReference type="GO" id="GO:0006351">
    <property type="term" value="P:DNA-templated transcription"/>
    <property type="evidence" value="ECO:0007669"/>
    <property type="project" value="InterPro"/>
</dbReference>
<dbReference type="PANTHER" id="PTHR19376">
    <property type="entry name" value="DNA-DIRECTED RNA POLYMERASE"/>
    <property type="match status" value="1"/>
</dbReference>
<evidence type="ECO:0000256" key="5">
    <source>
        <dbReference type="ARBA" id="ARBA00022695"/>
    </source>
</evidence>
<feature type="domain" description="RNA polymerase Rpb1" evidence="7">
    <location>
        <begin position="68"/>
        <end position="122"/>
    </location>
</feature>
<evidence type="ECO:0000256" key="2">
    <source>
        <dbReference type="ARBA" id="ARBA00012418"/>
    </source>
</evidence>
<dbReference type="Pfam" id="PF04998">
    <property type="entry name" value="RNA_pol_Rpb1_5"/>
    <property type="match status" value="1"/>
</dbReference>
<dbReference type="InterPro" id="IPR045867">
    <property type="entry name" value="DNA-dir_RpoC_beta_prime"/>
</dbReference>
<keyword evidence="4" id="KW-0808">Transferase</keyword>
<dbReference type="PANTHER" id="PTHR19376:SF11">
    <property type="entry name" value="DNA-DIRECTED RNA POLYMERASE I SUBUNIT RPA1"/>
    <property type="match status" value="1"/>
</dbReference>
<dbReference type="GO" id="GO:0005736">
    <property type="term" value="C:RNA polymerase I complex"/>
    <property type="evidence" value="ECO:0007669"/>
    <property type="project" value="TreeGrafter"/>
</dbReference>
<keyword evidence="3" id="KW-0240">DNA-directed RNA polymerase</keyword>
<evidence type="ECO:0000256" key="3">
    <source>
        <dbReference type="ARBA" id="ARBA00022478"/>
    </source>
</evidence>
<keyword evidence="6" id="KW-0804">Transcription</keyword>
<evidence type="ECO:0000259" key="7">
    <source>
        <dbReference type="Pfam" id="PF04998"/>
    </source>
</evidence>
<dbReference type="InParanoid" id="A0A1X7URS5"/>
<evidence type="ECO:0000256" key="6">
    <source>
        <dbReference type="ARBA" id="ARBA00023163"/>
    </source>
</evidence>